<evidence type="ECO:0000313" key="10">
    <source>
        <dbReference type="EMBL" id="SEW37886.1"/>
    </source>
</evidence>
<organism evidence="10 11">
    <name type="scientific">Roseivirga pacifica</name>
    <dbReference type="NCBI Taxonomy" id="1267423"/>
    <lineage>
        <taxon>Bacteria</taxon>
        <taxon>Pseudomonadati</taxon>
        <taxon>Bacteroidota</taxon>
        <taxon>Cytophagia</taxon>
        <taxon>Cytophagales</taxon>
        <taxon>Roseivirgaceae</taxon>
        <taxon>Roseivirga</taxon>
    </lineage>
</organism>
<dbReference type="GO" id="GO:0006879">
    <property type="term" value="P:intracellular iron ion homeostasis"/>
    <property type="evidence" value="ECO:0007669"/>
    <property type="project" value="UniProtKB-KW"/>
</dbReference>
<dbReference type="GO" id="GO:0042802">
    <property type="term" value="F:identical protein binding"/>
    <property type="evidence" value="ECO:0007669"/>
    <property type="project" value="UniProtKB-ARBA"/>
</dbReference>
<keyword evidence="2 8" id="KW-0409">Iron storage</keyword>
<dbReference type="InterPro" id="IPR012347">
    <property type="entry name" value="Ferritin-like"/>
</dbReference>
<dbReference type="GO" id="GO:0006826">
    <property type="term" value="P:iron ion transport"/>
    <property type="evidence" value="ECO:0007669"/>
    <property type="project" value="InterPro"/>
</dbReference>
<dbReference type="InterPro" id="IPR008331">
    <property type="entry name" value="Ferritin_DPS_dom"/>
</dbReference>
<protein>
    <recommendedName>
        <fullName evidence="8">Ferritin</fullName>
        <ecNumber evidence="8">1.16.3.2</ecNumber>
    </recommendedName>
</protein>
<keyword evidence="3 7" id="KW-0479">Metal-binding</keyword>
<comment type="similarity">
    <text evidence="1 8">Belongs to the ferritin family. Prokaryotic subfamily.</text>
</comment>
<evidence type="ECO:0000259" key="9">
    <source>
        <dbReference type="PROSITE" id="PS50905"/>
    </source>
</evidence>
<feature type="binding site" evidence="7">
    <location>
        <position position="137"/>
    </location>
    <ligand>
        <name>Fe cation</name>
        <dbReference type="ChEBI" id="CHEBI:24875"/>
        <label>1</label>
    </ligand>
</feature>
<dbReference type="InterPro" id="IPR009078">
    <property type="entry name" value="Ferritin-like_SF"/>
</dbReference>
<sequence length="181" mass="21043">MERQKVTAKRSLTDETEKMLNEQIRMEGLSSAAYLSMASWCEMTGYENSAQFLYMHSDEERMHMLKLFHYINDAGGHAIQPEITDIKHRYNSLREVFEEVLDHEIAVTNSINKIVNHCYEIKDFTTMNFLNWYVEEQREEETLARRAVELFDIIGEDGVGLWTIDKEILNLGKQAAAADQA</sequence>
<evidence type="ECO:0000256" key="3">
    <source>
        <dbReference type="ARBA" id="ARBA00022723"/>
    </source>
</evidence>
<comment type="function">
    <text evidence="8">Iron-storage protein.</text>
</comment>
<name>A0A1I0RAT0_9BACT</name>
<keyword evidence="4" id="KW-0560">Oxidoreductase</keyword>
<keyword evidence="11" id="KW-1185">Reference proteome</keyword>
<feature type="binding site" evidence="7">
    <location>
        <position position="60"/>
    </location>
    <ligand>
        <name>Fe cation</name>
        <dbReference type="ChEBI" id="CHEBI:24875"/>
        <label>1</label>
    </ligand>
</feature>
<dbReference type="Proteomes" id="UP000199437">
    <property type="component" value="Unassembled WGS sequence"/>
</dbReference>
<dbReference type="STRING" id="1267423.SAMN05216290_3356"/>
<dbReference type="AlphaFoldDB" id="A0A1I0RAT0"/>
<dbReference type="Gene3D" id="1.20.1260.10">
    <property type="match status" value="1"/>
</dbReference>
<dbReference type="PROSITE" id="PS50905">
    <property type="entry name" value="FERRITIN_LIKE"/>
    <property type="match status" value="1"/>
</dbReference>
<dbReference type="GO" id="GO:0008198">
    <property type="term" value="F:ferrous iron binding"/>
    <property type="evidence" value="ECO:0007669"/>
    <property type="project" value="TreeGrafter"/>
</dbReference>
<evidence type="ECO:0000256" key="5">
    <source>
        <dbReference type="ARBA" id="ARBA00023004"/>
    </source>
</evidence>
<dbReference type="InterPro" id="IPR009040">
    <property type="entry name" value="Ferritin-like_diiron"/>
</dbReference>
<feature type="domain" description="Ferritin-like diiron" evidence="9">
    <location>
        <begin position="10"/>
        <end position="155"/>
    </location>
</feature>
<keyword evidence="5 7" id="KW-0408">Iron</keyword>
<comment type="function">
    <text evidence="6">May alleviate iron toxicity in the presence of oxygen.</text>
</comment>
<dbReference type="EMBL" id="FOIR01000003">
    <property type="protein sequence ID" value="SEW37886.1"/>
    <property type="molecule type" value="Genomic_DNA"/>
</dbReference>
<dbReference type="GO" id="GO:0008199">
    <property type="term" value="F:ferric iron binding"/>
    <property type="evidence" value="ECO:0007669"/>
    <property type="project" value="InterPro"/>
</dbReference>
<feature type="binding site" evidence="7">
    <location>
        <position position="63"/>
    </location>
    <ligand>
        <name>Fe cation</name>
        <dbReference type="ChEBI" id="CHEBI:24875"/>
        <label>1</label>
    </ligand>
</feature>
<dbReference type="GeneID" id="99988033"/>
<reference evidence="11" key="1">
    <citation type="submission" date="2016-10" db="EMBL/GenBank/DDBJ databases">
        <authorList>
            <person name="Varghese N."/>
            <person name="Submissions S."/>
        </authorList>
    </citation>
    <scope>NUCLEOTIDE SEQUENCE [LARGE SCALE GENOMIC DNA]</scope>
    <source>
        <strain evidence="11">CGMCC 1.12402</strain>
    </source>
</reference>
<dbReference type="OrthoDB" id="9801481at2"/>
<dbReference type="RefSeq" id="WP_090260007.1">
    <property type="nucleotide sequence ID" value="NZ_FOIR01000003.1"/>
</dbReference>
<feature type="binding site" evidence="7">
    <location>
        <position position="27"/>
    </location>
    <ligand>
        <name>Fe cation</name>
        <dbReference type="ChEBI" id="CHEBI:24875"/>
        <label>1</label>
    </ligand>
</feature>
<dbReference type="Pfam" id="PF00210">
    <property type="entry name" value="Ferritin"/>
    <property type="match status" value="1"/>
</dbReference>
<gene>
    <name evidence="10" type="ORF">SAMN05216290_3356</name>
</gene>
<evidence type="ECO:0000313" key="11">
    <source>
        <dbReference type="Proteomes" id="UP000199437"/>
    </source>
</evidence>
<dbReference type="SUPFAM" id="SSF47240">
    <property type="entry name" value="Ferritin-like"/>
    <property type="match status" value="1"/>
</dbReference>
<dbReference type="GO" id="GO:0016491">
    <property type="term" value="F:oxidoreductase activity"/>
    <property type="evidence" value="ECO:0007669"/>
    <property type="project" value="UniProtKB-KW"/>
</dbReference>
<dbReference type="InterPro" id="IPR041719">
    <property type="entry name" value="Ferritin_prok"/>
</dbReference>
<comment type="catalytic activity">
    <reaction evidence="8">
        <text>4 Fe(2+) + O2 + 6 H2O = 4 iron(III) oxide-hydroxide + 12 H(+)</text>
        <dbReference type="Rhea" id="RHEA:11972"/>
        <dbReference type="ChEBI" id="CHEBI:15377"/>
        <dbReference type="ChEBI" id="CHEBI:15378"/>
        <dbReference type="ChEBI" id="CHEBI:15379"/>
        <dbReference type="ChEBI" id="CHEBI:29033"/>
        <dbReference type="ChEBI" id="CHEBI:78619"/>
        <dbReference type="EC" id="1.16.3.2"/>
    </reaction>
</comment>
<keyword evidence="8" id="KW-0963">Cytoplasm</keyword>
<dbReference type="CDD" id="cd01055">
    <property type="entry name" value="Nonheme_Ferritin"/>
    <property type="match status" value="1"/>
</dbReference>
<dbReference type="GO" id="GO:0005737">
    <property type="term" value="C:cytoplasm"/>
    <property type="evidence" value="ECO:0007669"/>
    <property type="project" value="UniProtKB-SubCell"/>
</dbReference>
<evidence type="ECO:0000256" key="1">
    <source>
        <dbReference type="ARBA" id="ARBA00006950"/>
    </source>
</evidence>
<proteinExistence type="inferred from homology"/>
<accession>A0A1I0RAT0</accession>
<dbReference type="PANTHER" id="PTHR11431:SF127">
    <property type="entry name" value="BACTERIAL NON-HEME FERRITIN"/>
    <property type="match status" value="1"/>
</dbReference>
<evidence type="ECO:0000256" key="4">
    <source>
        <dbReference type="ARBA" id="ARBA00023002"/>
    </source>
</evidence>
<dbReference type="PANTHER" id="PTHR11431">
    <property type="entry name" value="FERRITIN"/>
    <property type="match status" value="1"/>
</dbReference>
<feature type="binding site" evidence="7">
    <location>
        <position position="104"/>
    </location>
    <ligand>
        <name>Fe cation</name>
        <dbReference type="ChEBI" id="CHEBI:24875"/>
        <label>1</label>
    </ligand>
</feature>
<comment type="subcellular location">
    <subcellularLocation>
        <location evidence="8">Cytoplasm</location>
    </subcellularLocation>
</comment>
<evidence type="ECO:0000256" key="8">
    <source>
        <dbReference type="RuleBase" id="RU361145"/>
    </source>
</evidence>
<dbReference type="FunFam" id="1.20.1260.10:FF:000001">
    <property type="entry name" value="Non-heme ferritin"/>
    <property type="match status" value="1"/>
</dbReference>
<evidence type="ECO:0000256" key="6">
    <source>
        <dbReference type="ARBA" id="ARBA00054546"/>
    </source>
</evidence>
<dbReference type="EC" id="1.16.3.2" evidence="8"/>
<evidence type="ECO:0000256" key="2">
    <source>
        <dbReference type="ARBA" id="ARBA00022434"/>
    </source>
</evidence>
<dbReference type="InterPro" id="IPR001519">
    <property type="entry name" value="Ferritin"/>
</dbReference>
<evidence type="ECO:0000256" key="7">
    <source>
        <dbReference type="PIRSR" id="PIRSR601519-1"/>
    </source>
</evidence>